<sequence length="346" mass="39055">MATYTKNINLLKPAEQEKYDVNLRNENWDKIDKAIGDGSDAIKKHKEANPIDHPDGSVTTPKIKDLNVTTPKLADKAVTFAKLADDVNQKLNTSYVLKTGDTMTGDLNFETSTSIKIKRKAGGGYHTISDGGVNDGQTNLDVGNPQFTQETNLCCYNRPGWYGKNKTTDFNPLVVFSDLGQYTQNNWRVRPELTPLIDWEQMKKDNGGNDVRNITVNHTGGKEKAYGGDIDSLVTKYKSPGRGTIIMKQSYRNFDAILIRRCNDDGFQQPPRIIPTWLLDYQFVSGSNVSLFHEDIGWNLLPFNRPPEYGTNVNPSTELIWQTWWQNCGIIEIYGVTYKPYGDNNQ</sequence>
<accession>A0A3A6WL50</accession>
<evidence type="ECO:0000313" key="1">
    <source>
        <dbReference type="EMBL" id="RJY50460.1"/>
    </source>
</evidence>
<dbReference type="RefSeq" id="WP_119982492.1">
    <property type="nucleotide sequence ID" value="NZ_QXZZ01000026.1"/>
</dbReference>
<dbReference type="EMBL" id="QXZZ01000026">
    <property type="protein sequence ID" value="RJY50460.1"/>
    <property type="molecule type" value="Genomic_DNA"/>
</dbReference>
<name>A0A3A6WL50_9FIRM</name>
<reference evidence="1 2" key="1">
    <citation type="submission" date="2018-09" db="EMBL/GenBank/DDBJ databases">
        <title>Genome sequence of Veillonella atypica isolated from periodontal Korean patients.</title>
        <authorList>
            <person name="Lee J.-H."/>
            <person name="Moon J.-H."/>
            <person name="Shin S.-Y."/>
        </authorList>
    </citation>
    <scope>NUCLEOTIDE SEQUENCE [LARGE SCALE GENOMIC DNA]</scope>
    <source>
        <strain evidence="1 2">KHUD_V1</strain>
    </source>
</reference>
<organism evidence="1 2">
    <name type="scientific">Veillonella atypica</name>
    <dbReference type="NCBI Taxonomy" id="39777"/>
    <lineage>
        <taxon>Bacteria</taxon>
        <taxon>Bacillati</taxon>
        <taxon>Bacillota</taxon>
        <taxon>Negativicutes</taxon>
        <taxon>Veillonellales</taxon>
        <taxon>Veillonellaceae</taxon>
        <taxon>Veillonella</taxon>
    </lineage>
</organism>
<proteinExistence type="predicted"/>
<dbReference type="AlphaFoldDB" id="A0A3A6WL50"/>
<protein>
    <submittedName>
        <fullName evidence="1">Uncharacterized protein</fullName>
    </submittedName>
</protein>
<dbReference type="Proteomes" id="UP000277803">
    <property type="component" value="Unassembled WGS sequence"/>
</dbReference>
<gene>
    <name evidence="1" type="ORF">D2965_05100</name>
</gene>
<comment type="caution">
    <text evidence="1">The sequence shown here is derived from an EMBL/GenBank/DDBJ whole genome shotgun (WGS) entry which is preliminary data.</text>
</comment>
<evidence type="ECO:0000313" key="2">
    <source>
        <dbReference type="Proteomes" id="UP000277803"/>
    </source>
</evidence>